<name>A0A9X1SI76_9BACT</name>
<reference evidence="1" key="1">
    <citation type="submission" date="2021-11" db="EMBL/GenBank/DDBJ databases">
        <title>Genome sequence.</title>
        <authorList>
            <person name="Sun Q."/>
        </authorList>
    </citation>
    <scope>NUCLEOTIDE SEQUENCE</scope>
    <source>
        <strain evidence="1">JC732</strain>
    </source>
</reference>
<evidence type="ECO:0000313" key="1">
    <source>
        <dbReference type="EMBL" id="MCC9627839.1"/>
    </source>
</evidence>
<proteinExistence type="predicted"/>
<comment type="caution">
    <text evidence="1">The sequence shown here is derived from an EMBL/GenBank/DDBJ whole genome shotgun (WGS) entry which is preliminary data.</text>
</comment>
<organism evidence="1 2">
    <name type="scientific">Blastopirellula sediminis</name>
    <dbReference type="NCBI Taxonomy" id="2894196"/>
    <lineage>
        <taxon>Bacteria</taxon>
        <taxon>Pseudomonadati</taxon>
        <taxon>Planctomycetota</taxon>
        <taxon>Planctomycetia</taxon>
        <taxon>Pirellulales</taxon>
        <taxon>Pirellulaceae</taxon>
        <taxon>Blastopirellula</taxon>
    </lineage>
</organism>
<evidence type="ECO:0000313" key="2">
    <source>
        <dbReference type="Proteomes" id="UP001139103"/>
    </source>
</evidence>
<dbReference type="EMBL" id="JAJKFT010000004">
    <property type="protein sequence ID" value="MCC9627839.1"/>
    <property type="molecule type" value="Genomic_DNA"/>
</dbReference>
<sequence>MRRHYSSRRGFLRCVGSGTLLATLGGAAFDMALIPRAFANELDGELTFGDLEPLVRELQETGVDRLQRSLVVKLNSGVSLQTLTGAAALANARTFGGEDYIGFHTFMALAPALKMSGLLKGPEAALPVMKVLYRNTDRIQEFGGRASEVLHQITMNPTEVGDVDAAELHHAVRDRQVDTSEQLLAQLVNVDRVKALNALIPLVHDSPEVHRTVLPYRAWDMQEIVGTEHALTLLRQSLRYCLQSEKYRRDDWSEHAAMLGRLFDEYKLQGLSAGRRKAADEDVHRLSRVFAEATPSDAARAAAEMLADGFAPTTIGEALSLAASRLVLLDGGRQPQWESPGKPAGCVHGDSVGVHASDAANAWRNLATATTDSAALSCLIIGAWQVARDRDASPNLLDDSLPTERHLGEITAQGADDLLNQLDEAIRFNQQAHATAIAHRYGELNLPADRIFLTLLKYAVSEDGALHAEKYFQTVRDDFQSTRPAYRWQHVSALARVTASEYGRPAAGQAEARELLRVGG</sequence>
<keyword evidence="2" id="KW-1185">Reference proteome</keyword>
<dbReference type="RefSeq" id="WP_230216567.1">
    <property type="nucleotide sequence ID" value="NZ_JAJKFT010000004.1"/>
</dbReference>
<dbReference type="InterPro" id="IPR006311">
    <property type="entry name" value="TAT_signal"/>
</dbReference>
<dbReference type="Proteomes" id="UP001139103">
    <property type="component" value="Unassembled WGS sequence"/>
</dbReference>
<dbReference type="AlphaFoldDB" id="A0A9X1SI76"/>
<dbReference type="PROSITE" id="PS51318">
    <property type="entry name" value="TAT"/>
    <property type="match status" value="1"/>
</dbReference>
<protein>
    <submittedName>
        <fullName evidence="1">Uncharacterized protein</fullName>
    </submittedName>
</protein>
<gene>
    <name evidence="1" type="ORF">LOC68_05480</name>
</gene>
<accession>A0A9X1SI76</accession>